<dbReference type="Pfam" id="PF08856">
    <property type="entry name" value="DUF1826"/>
    <property type="match status" value="1"/>
</dbReference>
<dbReference type="AlphaFoldDB" id="A0A4V1LT47"/>
<sequence length="244" mass="26860">MSNALVLENNAIDNTSLVNSELANPDLKSVNHATPPHNGVIGDDPVVLANIYEQALNIAVWQRQLTPETQQAVADLVAGHPIFRSSMTLRVDDALTGLIDELQYKEPTNHLARDIAQLVDMFGCLFELTRVGIRITVLSKAMCPKFHVDNVPCRLVTTYVGDATEWLPNKGIDRTKLGHGSEGRADHESGLYNHQRDIQQLNAGDIALLKGERWEGNEDTGLIHRSPVLKEGDARLLVTLDFSG</sequence>
<keyword evidence="2" id="KW-1185">Reference proteome</keyword>
<evidence type="ECO:0000313" key="2">
    <source>
        <dbReference type="Proteomes" id="UP000290287"/>
    </source>
</evidence>
<reference evidence="1 2" key="1">
    <citation type="submission" date="2017-10" db="EMBL/GenBank/DDBJ databases">
        <title>Nyctiphanis sp. nov., isolated from the stomach of the euphausiid Nyctiphanes simplex (Hansen, 1911) in the Gulf of California.</title>
        <authorList>
            <person name="Gomez-Gil B."/>
            <person name="Aguilar-Mendez M."/>
            <person name="Lopez-Cortes A."/>
            <person name="Gomez-Gutierrez J."/>
            <person name="Roque A."/>
            <person name="Lang E."/>
            <person name="Gonzalez-Castillo A."/>
        </authorList>
    </citation>
    <scope>NUCLEOTIDE SEQUENCE [LARGE SCALE GENOMIC DNA]</scope>
    <source>
        <strain evidence="1 2">CAIM 600</strain>
    </source>
</reference>
<gene>
    <name evidence="1" type="ORF">CS022_06565</name>
</gene>
<name>A0A4V1LT47_9GAMM</name>
<dbReference type="EMBL" id="PEIB01000005">
    <property type="protein sequence ID" value="RXJ73938.1"/>
    <property type="molecule type" value="Genomic_DNA"/>
</dbReference>
<dbReference type="Proteomes" id="UP000290287">
    <property type="component" value="Unassembled WGS sequence"/>
</dbReference>
<dbReference type="OrthoDB" id="5342505at2"/>
<proteinExistence type="predicted"/>
<comment type="caution">
    <text evidence="1">The sequence shown here is derived from an EMBL/GenBank/DDBJ whole genome shotgun (WGS) entry which is preliminary data.</text>
</comment>
<evidence type="ECO:0000313" key="1">
    <source>
        <dbReference type="EMBL" id="RXJ73938.1"/>
    </source>
</evidence>
<dbReference type="InterPro" id="IPR014955">
    <property type="entry name" value="DUF1826"/>
</dbReference>
<organism evidence="1 2">
    <name type="scientific">Veronia nyctiphanis</name>
    <dbReference type="NCBI Taxonomy" id="1278244"/>
    <lineage>
        <taxon>Bacteria</taxon>
        <taxon>Pseudomonadati</taxon>
        <taxon>Pseudomonadota</taxon>
        <taxon>Gammaproteobacteria</taxon>
        <taxon>Vibrionales</taxon>
        <taxon>Vibrionaceae</taxon>
        <taxon>Veronia</taxon>
    </lineage>
</organism>
<protein>
    <submittedName>
        <fullName evidence="1">Succinylglutamate desuccinylase</fullName>
    </submittedName>
</protein>
<accession>A0A4V1LT47</accession>
<dbReference type="RefSeq" id="WP_129121614.1">
    <property type="nucleotide sequence ID" value="NZ_PEIB01000005.1"/>
</dbReference>